<keyword evidence="2" id="KW-0964">Secreted</keyword>
<evidence type="ECO:0000313" key="4">
    <source>
        <dbReference type="EMBL" id="SMX29592.1"/>
    </source>
</evidence>
<dbReference type="InterPro" id="IPR050557">
    <property type="entry name" value="RTX_toxin/Mannuronan_C5-epim"/>
</dbReference>
<dbReference type="Gene3D" id="2.160.20.10">
    <property type="entry name" value="Single-stranded right-handed beta-helix, Pectin lyase-like"/>
    <property type="match status" value="1"/>
</dbReference>
<dbReference type="PANTHER" id="PTHR38340:SF1">
    <property type="entry name" value="S-LAYER PROTEIN"/>
    <property type="match status" value="1"/>
</dbReference>
<dbReference type="InterPro" id="IPR001343">
    <property type="entry name" value="Hemolysn_Ca-bd"/>
</dbReference>
<gene>
    <name evidence="4" type="primary">cya_14</name>
    <name evidence="4" type="ORF">TRP8649_03729</name>
</gene>
<accession>A0A238JI16</accession>
<sequence>MPRVLYVDATATSPQGDGSSPESPYQTLAAAIEAAEPGDTICLAAGGHYALDNDLDLTGLSFASYGEGEQPVVDLRQTVQTTWEQVSDTVWRATVTYRDTPDFNNGTAAHSTHHQVWSGMDTMAWQFDGATIADNIAAVAATEGSFTIHETGSTLPDPRNGPAGGSSFEVYVHVPPGQHPSDLDLSLADQAGLDISGMTSINDVALIGAFSKDSLSTNNGSTSLGGFVDLHDVTILDAPSHGIVGPFSSTGTLTVTGRGNAGDLYHDYGWNSSGGLINIYTDQHYDEGVHFDTIVATNGYKALYGHGSTGGTYGYTELTVQALYVDTVDVAIDMSGYYNDHPFVEEILVEYIEAYGISTAVATSGNVTINGGSLNFVGADGLRPVQAVFSVSGYNQVLELHDVTLQFDRPVNPLSQTNALITGNVESVASALLILDGVQDISEPGSQAYFWRYFDVAPQTVIMGGTNIGNLQALTGLEDRAIPAVLIVEAGSTFGLGDRTGPEIEAFLASLGIPFWISSDTTIVGRDGTVLSEPGWQHASGLPESLHLIGTSENEALAGTLGEDTLEGHGGHDVLGAGDGDDFLSGGSGDDTLLGGDGDDMLMGGSGRNVLDGGAGTDWVSFDGSAMAFYYNSQNGQAYGVAAWNEWSNVENFQLTDWNDTFVADNTDNVILAGNGNDRLWGGGGNDELHGGAGNDRLTSLGDGGQVILNGGTGNDSLQGGYSDDIVIFAPGDGADILRDFTAGGTTDHIDLTAFGSTFESFEDVMAAATQVGGDVLFDFGNGDSILIRGVSLSDFTPADFQLETQDTEETETTPGVIVVSEAGGTVVGTEADETIISEASDTFVFAGAGDDTLISGNGADVLNGGAGSDWVSYENAQASFYYNSQNGQAYGVAALDQWTDIENFHLTAYNDTFVADGTDNIIMAGDGDDRLWGGGGNDELHGGAGNDRLTAYGNGGRVILNGGTGDDILVAGYSDDVIVFTAGDGADTLSGFHTGGPTDAIDLSGFGTGLAEFDDVMALASQQGDDVLLDFGNGDSILIQNVNLDDFTVDDFLF</sequence>
<dbReference type="InterPro" id="IPR018511">
    <property type="entry name" value="Hemolysin-typ_Ca-bd_CS"/>
</dbReference>
<dbReference type="OrthoDB" id="8479154at2"/>
<organism evidence="4 5">
    <name type="scientific">Pelagimonas phthalicica</name>
    <dbReference type="NCBI Taxonomy" id="1037362"/>
    <lineage>
        <taxon>Bacteria</taxon>
        <taxon>Pseudomonadati</taxon>
        <taxon>Pseudomonadota</taxon>
        <taxon>Alphaproteobacteria</taxon>
        <taxon>Rhodobacterales</taxon>
        <taxon>Roseobacteraceae</taxon>
        <taxon>Pelagimonas</taxon>
    </lineage>
</organism>
<dbReference type="SUPFAM" id="SSF51120">
    <property type="entry name" value="beta-Roll"/>
    <property type="match status" value="4"/>
</dbReference>
<evidence type="ECO:0000313" key="5">
    <source>
        <dbReference type="Proteomes" id="UP000225972"/>
    </source>
</evidence>
<dbReference type="GO" id="GO:0005576">
    <property type="term" value="C:extracellular region"/>
    <property type="evidence" value="ECO:0007669"/>
    <property type="project" value="UniProtKB-SubCell"/>
</dbReference>
<dbReference type="Proteomes" id="UP000225972">
    <property type="component" value="Unassembled WGS sequence"/>
</dbReference>
<evidence type="ECO:0000256" key="2">
    <source>
        <dbReference type="ARBA" id="ARBA00022525"/>
    </source>
</evidence>
<dbReference type="GO" id="GO:0005509">
    <property type="term" value="F:calcium ion binding"/>
    <property type="evidence" value="ECO:0007669"/>
    <property type="project" value="InterPro"/>
</dbReference>
<comment type="subcellular location">
    <subcellularLocation>
        <location evidence="1">Secreted</location>
    </subcellularLocation>
</comment>
<keyword evidence="5" id="KW-1185">Reference proteome</keyword>
<feature type="region of interest" description="Disordered" evidence="3">
    <location>
        <begin position="1"/>
        <end position="24"/>
    </location>
</feature>
<evidence type="ECO:0000256" key="3">
    <source>
        <dbReference type="SAM" id="MobiDB-lite"/>
    </source>
</evidence>
<proteinExistence type="predicted"/>
<protein>
    <submittedName>
        <fullName evidence="4">Bifunctional hemolysin/adenylate cyclase</fullName>
    </submittedName>
</protein>
<dbReference type="PRINTS" id="PR00313">
    <property type="entry name" value="CABNDNGRPT"/>
</dbReference>
<dbReference type="Pfam" id="PF00353">
    <property type="entry name" value="HemolysinCabind"/>
    <property type="match status" value="6"/>
</dbReference>
<dbReference type="Gene3D" id="2.150.10.10">
    <property type="entry name" value="Serralysin-like metalloprotease, C-terminal"/>
    <property type="match status" value="4"/>
</dbReference>
<dbReference type="SUPFAM" id="SSF51126">
    <property type="entry name" value="Pectin lyase-like"/>
    <property type="match status" value="1"/>
</dbReference>
<name>A0A238JI16_9RHOB</name>
<dbReference type="InterPro" id="IPR011050">
    <property type="entry name" value="Pectin_lyase_fold/virulence"/>
</dbReference>
<dbReference type="AlphaFoldDB" id="A0A238JI16"/>
<dbReference type="PANTHER" id="PTHR38340">
    <property type="entry name" value="S-LAYER PROTEIN"/>
    <property type="match status" value="1"/>
</dbReference>
<dbReference type="InterPro" id="IPR011049">
    <property type="entry name" value="Serralysin-like_metalloprot_C"/>
</dbReference>
<dbReference type="EMBL" id="FXXP01000003">
    <property type="protein sequence ID" value="SMX29592.1"/>
    <property type="molecule type" value="Genomic_DNA"/>
</dbReference>
<reference evidence="5" key="1">
    <citation type="submission" date="2017-05" db="EMBL/GenBank/DDBJ databases">
        <authorList>
            <person name="Rodrigo-Torres L."/>
            <person name="Arahal R. D."/>
            <person name="Lucena T."/>
        </authorList>
    </citation>
    <scope>NUCLEOTIDE SEQUENCE [LARGE SCALE GENOMIC DNA]</scope>
    <source>
        <strain evidence="5">CECT 8649</strain>
    </source>
</reference>
<feature type="compositionally biased region" description="Polar residues" evidence="3">
    <location>
        <begin position="10"/>
        <end position="24"/>
    </location>
</feature>
<evidence type="ECO:0000256" key="1">
    <source>
        <dbReference type="ARBA" id="ARBA00004613"/>
    </source>
</evidence>
<dbReference type="PROSITE" id="PS00330">
    <property type="entry name" value="HEMOLYSIN_CALCIUM"/>
    <property type="match status" value="4"/>
</dbReference>
<dbReference type="InterPro" id="IPR012334">
    <property type="entry name" value="Pectin_lyas_fold"/>
</dbReference>
<dbReference type="RefSeq" id="WP_133840877.1">
    <property type="nucleotide sequence ID" value="NZ_FXXP01000003.1"/>
</dbReference>